<proteinExistence type="inferred from homology"/>
<evidence type="ECO:0000256" key="1">
    <source>
        <dbReference type="ARBA" id="ARBA00007355"/>
    </source>
</evidence>
<protein>
    <recommendedName>
        <fullName evidence="2">NADH dehydrogenase [ubiquinone] 1 alpha subcomplex subunit 12</fullName>
    </recommendedName>
</protein>
<accession>A0AAU9IVI7</accession>
<keyword evidence="2" id="KW-0813">Transport</keyword>
<keyword evidence="2" id="KW-0249">Electron transport</keyword>
<evidence type="ECO:0000256" key="2">
    <source>
        <dbReference type="RuleBase" id="RU363103"/>
    </source>
</evidence>
<organism evidence="3 4">
    <name type="scientific">Blepharisma stoltei</name>
    <dbReference type="NCBI Taxonomy" id="1481888"/>
    <lineage>
        <taxon>Eukaryota</taxon>
        <taxon>Sar</taxon>
        <taxon>Alveolata</taxon>
        <taxon>Ciliophora</taxon>
        <taxon>Postciliodesmatophora</taxon>
        <taxon>Heterotrichea</taxon>
        <taxon>Heterotrichida</taxon>
        <taxon>Blepharismidae</taxon>
        <taxon>Blepharisma</taxon>
    </lineage>
</organism>
<sequence length="175" mass="20649">MVGWGIDSILSGRFMKIFRMEGFIRTLERGRIVRFRNITDHVGSRGVAKCVGQDSYGNRYYEDFHGDDCNESFVCQRWVEYADRHDMWQTGRKVPAEWHAWLHRINDDVPSPDNSNYHHPIYKRKHLPNQSGLPGATVPLGDGRHEYAKQFQTYIKSRIYTSWEPQENAPKKRYD</sequence>
<evidence type="ECO:0000313" key="3">
    <source>
        <dbReference type="EMBL" id="CAG9318832.1"/>
    </source>
</evidence>
<dbReference type="EMBL" id="CAJZBQ010000021">
    <property type="protein sequence ID" value="CAG9318832.1"/>
    <property type="molecule type" value="Genomic_DNA"/>
</dbReference>
<comment type="function">
    <text evidence="2">Accessory subunit of the mitochondrial membrane respiratory chain NADH dehydrogenase (Complex I), that is believed not to be involved in catalysis. Complex I functions in the transfer of electrons from NADH to the respiratory chain. The immediate electron acceptor for the enzyme is believed to be ubiquinone.</text>
</comment>
<keyword evidence="2" id="KW-0496">Mitochondrion</keyword>
<dbReference type="GO" id="GO:0045271">
    <property type="term" value="C:respiratory chain complex I"/>
    <property type="evidence" value="ECO:0007669"/>
    <property type="project" value="InterPro"/>
</dbReference>
<dbReference type="PANTHER" id="PTHR12910:SF2">
    <property type="entry name" value="NADH DEHYDROGENASE [UBIQUINONE] 1 ALPHA SUBCOMPLEX SUBUNIT 12"/>
    <property type="match status" value="1"/>
</dbReference>
<dbReference type="InterPro" id="IPR007763">
    <property type="entry name" value="NDUFA12"/>
</dbReference>
<comment type="similarity">
    <text evidence="1 2">Belongs to the complex I NDUFA12 subunit family.</text>
</comment>
<evidence type="ECO:0000313" key="4">
    <source>
        <dbReference type="Proteomes" id="UP001162131"/>
    </source>
</evidence>
<dbReference type="GO" id="GO:0005743">
    <property type="term" value="C:mitochondrial inner membrane"/>
    <property type="evidence" value="ECO:0007669"/>
    <property type="project" value="UniProtKB-SubCell"/>
</dbReference>
<dbReference type="GO" id="GO:0006979">
    <property type="term" value="P:response to oxidative stress"/>
    <property type="evidence" value="ECO:0007669"/>
    <property type="project" value="TreeGrafter"/>
</dbReference>
<dbReference type="Pfam" id="PF05071">
    <property type="entry name" value="NDUFA12"/>
    <property type="match status" value="1"/>
</dbReference>
<keyword evidence="2" id="KW-0679">Respiratory chain</keyword>
<dbReference type="Proteomes" id="UP001162131">
    <property type="component" value="Unassembled WGS sequence"/>
</dbReference>
<keyword evidence="4" id="KW-1185">Reference proteome</keyword>
<dbReference type="PANTHER" id="PTHR12910">
    <property type="entry name" value="NADH-UBIQUINONE OXIDOREDUCTASE SUBUNIT B17.2"/>
    <property type="match status" value="1"/>
</dbReference>
<keyword evidence="2" id="KW-0999">Mitochondrion inner membrane</keyword>
<name>A0AAU9IVI7_9CILI</name>
<dbReference type="AlphaFoldDB" id="A0AAU9IVI7"/>
<keyword evidence="2" id="KW-0472">Membrane</keyword>
<gene>
    <name evidence="3" type="ORF">BSTOLATCC_MIC22195</name>
</gene>
<reference evidence="3" key="1">
    <citation type="submission" date="2021-09" db="EMBL/GenBank/DDBJ databases">
        <authorList>
            <consortium name="AG Swart"/>
            <person name="Singh M."/>
            <person name="Singh A."/>
            <person name="Seah K."/>
            <person name="Emmerich C."/>
        </authorList>
    </citation>
    <scope>NUCLEOTIDE SEQUENCE</scope>
    <source>
        <strain evidence="3">ATCC30299</strain>
    </source>
</reference>
<comment type="caution">
    <text evidence="3">The sequence shown here is derived from an EMBL/GenBank/DDBJ whole genome shotgun (WGS) entry which is preliminary data.</text>
</comment>
<comment type="subcellular location">
    <subcellularLocation>
        <location evidence="2">Mitochondrion inner membrane</location>
        <topology evidence="2">Peripheral membrane protein</topology>
        <orientation evidence="2">Matrix side</orientation>
    </subcellularLocation>
</comment>